<dbReference type="Gene3D" id="2.120.10.80">
    <property type="entry name" value="Kelch-type beta propeller"/>
    <property type="match status" value="1"/>
</dbReference>
<comment type="caution">
    <text evidence="3">The sequence shown here is derived from an EMBL/GenBank/DDBJ whole genome shotgun (WGS) entry which is preliminary data.</text>
</comment>
<dbReference type="PANTHER" id="PTHR45632:SF3">
    <property type="entry name" value="KELCH-LIKE PROTEIN 32"/>
    <property type="match status" value="1"/>
</dbReference>
<evidence type="ECO:0000313" key="4">
    <source>
        <dbReference type="Proteomes" id="UP000821853"/>
    </source>
</evidence>
<organism evidence="3 4">
    <name type="scientific">Haemaphysalis longicornis</name>
    <name type="common">Bush tick</name>
    <dbReference type="NCBI Taxonomy" id="44386"/>
    <lineage>
        <taxon>Eukaryota</taxon>
        <taxon>Metazoa</taxon>
        <taxon>Ecdysozoa</taxon>
        <taxon>Arthropoda</taxon>
        <taxon>Chelicerata</taxon>
        <taxon>Arachnida</taxon>
        <taxon>Acari</taxon>
        <taxon>Parasitiformes</taxon>
        <taxon>Ixodida</taxon>
        <taxon>Ixodoidea</taxon>
        <taxon>Ixodidae</taxon>
        <taxon>Haemaphysalinae</taxon>
        <taxon>Haemaphysalis</taxon>
    </lineage>
</organism>
<dbReference type="SUPFAM" id="SSF117281">
    <property type="entry name" value="Kelch motif"/>
    <property type="match status" value="1"/>
</dbReference>
<name>A0A9J6G0G5_HAELO</name>
<dbReference type="SMART" id="SM00612">
    <property type="entry name" value="Kelch"/>
    <property type="match status" value="2"/>
</dbReference>
<reference evidence="3 4" key="1">
    <citation type="journal article" date="2020" name="Cell">
        <title>Large-Scale Comparative Analyses of Tick Genomes Elucidate Their Genetic Diversity and Vector Capacities.</title>
        <authorList>
            <consortium name="Tick Genome and Microbiome Consortium (TIGMIC)"/>
            <person name="Jia N."/>
            <person name="Wang J."/>
            <person name="Shi W."/>
            <person name="Du L."/>
            <person name="Sun Y."/>
            <person name="Zhan W."/>
            <person name="Jiang J.F."/>
            <person name="Wang Q."/>
            <person name="Zhang B."/>
            <person name="Ji P."/>
            <person name="Bell-Sakyi L."/>
            <person name="Cui X.M."/>
            <person name="Yuan T.T."/>
            <person name="Jiang B.G."/>
            <person name="Yang W.F."/>
            <person name="Lam T.T."/>
            <person name="Chang Q.C."/>
            <person name="Ding S.J."/>
            <person name="Wang X.J."/>
            <person name="Zhu J.G."/>
            <person name="Ruan X.D."/>
            <person name="Zhao L."/>
            <person name="Wei J.T."/>
            <person name="Ye R.Z."/>
            <person name="Que T.C."/>
            <person name="Du C.H."/>
            <person name="Zhou Y.H."/>
            <person name="Cheng J.X."/>
            <person name="Dai P.F."/>
            <person name="Guo W.B."/>
            <person name="Han X.H."/>
            <person name="Huang E.J."/>
            <person name="Li L.F."/>
            <person name="Wei W."/>
            <person name="Gao Y.C."/>
            <person name="Liu J.Z."/>
            <person name="Shao H.Z."/>
            <person name="Wang X."/>
            <person name="Wang C.C."/>
            <person name="Yang T.C."/>
            <person name="Huo Q.B."/>
            <person name="Li W."/>
            <person name="Chen H.Y."/>
            <person name="Chen S.E."/>
            <person name="Zhou L.G."/>
            <person name="Ni X.B."/>
            <person name="Tian J.H."/>
            <person name="Sheng Y."/>
            <person name="Liu T."/>
            <person name="Pan Y.S."/>
            <person name="Xia L.Y."/>
            <person name="Li J."/>
            <person name="Zhao F."/>
            <person name="Cao W.C."/>
        </authorList>
    </citation>
    <scope>NUCLEOTIDE SEQUENCE [LARGE SCALE GENOMIC DNA]</scope>
    <source>
        <strain evidence="3">HaeL-2018</strain>
    </source>
</reference>
<dbReference type="InterPro" id="IPR015915">
    <property type="entry name" value="Kelch-typ_b-propeller"/>
</dbReference>
<protein>
    <recommendedName>
        <fullName evidence="5">Kelch repeat protein</fullName>
    </recommendedName>
</protein>
<proteinExistence type="predicted"/>
<dbReference type="Proteomes" id="UP000821853">
    <property type="component" value="Chromosome 2"/>
</dbReference>
<dbReference type="EMBL" id="JABSTR010000004">
    <property type="protein sequence ID" value="KAH9368495.1"/>
    <property type="molecule type" value="Genomic_DNA"/>
</dbReference>
<dbReference type="PANTHER" id="PTHR45632">
    <property type="entry name" value="LD33804P"/>
    <property type="match status" value="1"/>
</dbReference>
<keyword evidence="4" id="KW-1185">Reference proteome</keyword>
<gene>
    <name evidence="3" type="ORF">HPB48_018705</name>
</gene>
<keyword evidence="1" id="KW-0880">Kelch repeat</keyword>
<sequence length="184" mass="20562">MRCSSVWAAGVVNRNALASRPTTRDTRQWILHWNEKFEPRKYRGVAEFGTHICVVGSLSNLTPVRWLDSFHTEHCVWEQRSPMRLAWAYPSAVVLGEHIYAIGGYTGTKCTAIVERYNPQTNQGTMVAPMNPVRSNAAACVFKGRLYVSGGFNGQHALASVEQVHARARPMAPYSRGSHRFSGQ</sequence>
<dbReference type="Pfam" id="PF01344">
    <property type="entry name" value="Kelch_1"/>
    <property type="match status" value="2"/>
</dbReference>
<keyword evidence="2" id="KW-0677">Repeat</keyword>
<dbReference type="InterPro" id="IPR006652">
    <property type="entry name" value="Kelch_1"/>
</dbReference>
<dbReference type="VEuPathDB" id="VectorBase:HLOH_044705"/>
<evidence type="ECO:0000256" key="2">
    <source>
        <dbReference type="ARBA" id="ARBA00022737"/>
    </source>
</evidence>
<accession>A0A9J6G0G5</accession>
<evidence type="ECO:0000313" key="3">
    <source>
        <dbReference type="EMBL" id="KAH9368495.1"/>
    </source>
</evidence>
<evidence type="ECO:0008006" key="5">
    <source>
        <dbReference type="Google" id="ProtNLM"/>
    </source>
</evidence>
<evidence type="ECO:0000256" key="1">
    <source>
        <dbReference type="ARBA" id="ARBA00022441"/>
    </source>
</evidence>
<dbReference type="OrthoDB" id="191037at2759"/>
<dbReference type="AlphaFoldDB" id="A0A9J6G0G5"/>